<feature type="disulfide bond" evidence="1">
    <location>
        <begin position="218"/>
        <end position="228"/>
    </location>
</feature>
<dbReference type="PRINTS" id="PR00347">
    <property type="entry name" value="THAUMATIN"/>
</dbReference>
<gene>
    <name evidence="2" type="primary">OLP1_0</name>
    <name evidence="2" type="ORF">g.71735</name>
</gene>
<dbReference type="PIRSF" id="PIRSF002703">
    <property type="entry name" value="Thaumatin"/>
    <property type="match status" value="1"/>
</dbReference>
<feature type="disulfide bond" evidence="1">
    <location>
        <begin position="119"/>
        <end position="125"/>
    </location>
</feature>
<dbReference type="Pfam" id="PF00314">
    <property type="entry name" value="Thaumatin"/>
    <property type="match status" value="1"/>
</dbReference>
<dbReference type="EMBL" id="GDJX01014533">
    <property type="protein sequence ID" value="JAT53403.1"/>
    <property type="molecule type" value="Transcribed_RNA"/>
</dbReference>
<dbReference type="Gene3D" id="2.60.110.10">
    <property type="entry name" value="Thaumatin"/>
    <property type="match status" value="1"/>
</dbReference>
<reference evidence="2" key="1">
    <citation type="submission" date="2015-07" db="EMBL/GenBank/DDBJ databases">
        <title>Transcriptome Assembly of Anthurium amnicola.</title>
        <authorList>
            <person name="Suzuki J."/>
        </authorList>
    </citation>
    <scope>NUCLEOTIDE SEQUENCE</scope>
</reference>
<evidence type="ECO:0000256" key="1">
    <source>
        <dbReference type="PIRSR" id="PIRSR002703-1"/>
    </source>
</evidence>
<feature type="disulfide bond" evidence="1">
    <location>
        <begin position="104"/>
        <end position="114"/>
    </location>
</feature>
<dbReference type="InterPro" id="IPR001938">
    <property type="entry name" value="Thaumatin"/>
</dbReference>
<feature type="disulfide bond" evidence="1">
    <location>
        <begin position="175"/>
        <end position="258"/>
    </location>
</feature>
<keyword evidence="1" id="KW-1015">Disulfide bond</keyword>
<accession>A0A1D1YFI6</accession>
<proteinExistence type="predicted"/>
<feature type="disulfide bond" evidence="1">
    <location>
        <begin position="55"/>
        <end position="269"/>
    </location>
</feature>
<feature type="disulfide bond" evidence="1">
    <location>
        <begin position="188"/>
        <end position="204"/>
    </location>
</feature>
<dbReference type="SUPFAM" id="SSF49870">
    <property type="entry name" value="Osmotin, thaumatin-like protein"/>
    <property type="match status" value="1"/>
</dbReference>
<protein>
    <submittedName>
        <fullName evidence="2">Osmotin-like protein</fullName>
    </submittedName>
</protein>
<dbReference type="PANTHER" id="PTHR31048">
    <property type="entry name" value="OS03G0233200 PROTEIN"/>
    <property type="match status" value="1"/>
</dbReference>
<feature type="disulfide bond" evidence="1">
    <location>
        <begin position="180"/>
        <end position="241"/>
    </location>
</feature>
<name>A0A1D1YFI6_9ARAE</name>
<sequence length="270" mass="27975">MEFSIISSVPLPISLTRPSTHAAMAASSRLMLTQALLLLLAMASADMTLTVVNNCAFTIWPAIQPNSGNDLLEGGGFQLTSLTYRSFPAPAQPWSGRIWGRTGCIAGPGAPFSCDTGDCGGRLQCGGLGGAVPATLAQISLHQGGSLDKSSYSVSLVDGFNLPVTVTPHEGQGVCPVVGCRADLLPSCPAPLLLRAAGGSVVGCKSGCAAFGTDELCCRNGYNSPATCRPSSYSEYFKQACPATYTYPQDTPSLTPNCAAPKELKVIFCQ</sequence>
<dbReference type="SMART" id="SM00205">
    <property type="entry name" value="THN"/>
    <property type="match status" value="1"/>
</dbReference>
<organism evidence="2">
    <name type="scientific">Anthurium amnicola</name>
    <dbReference type="NCBI Taxonomy" id="1678845"/>
    <lineage>
        <taxon>Eukaryota</taxon>
        <taxon>Viridiplantae</taxon>
        <taxon>Streptophyta</taxon>
        <taxon>Embryophyta</taxon>
        <taxon>Tracheophyta</taxon>
        <taxon>Spermatophyta</taxon>
        <taxon>Magnoliopsida</taxon>
        <taxon>Liliopsida</taxon>
        <taxon>Araceae</taxon>
        <taxon>Pothoideae</taxon>
        <taxon>Potheae</taxon>
        <taxon>Anthurium</taxon>
    </lineage>
</organism>
<dbReference type="AlphaFoldDB" id="A0A1D1YFI6"/>
<dbReference type="InterPro" id="IPR037176">
    <property type="entry name" value="Osmotin/thaumatin-like_sf"/>
</dbReference>
<dbReference type="CDD" id="cd09218">
    <property type="entry name" value="TLP-PA"/>
    <property type="match status" value="1"/>
</dbReference>
<evidence type="ECO:0000313" key="2">
    <source>
        <dbReference type="EMBL" id="JAT53403.1"/>
    </source>
</evidence>
<dbReference type="PROSITE" id="PS51367">
    <property type="entry name" value="THAUMATIN_2"/>
    <property type="match status" value="1"/>
</dbReference>
<dbReference type="FunFam" id="2.60.110.10:FF:000004">
    <property type="entry name" value="THAUMATIN-LIKE PROTEIN 1"/>
    <property type="match status" value="1"/>
</dbReference>
<feature type="disulfide bond" evidence="1">
    <location>
        <begin position="208"/>
        <end position="217"/>
    </location>
</feature>